<keyword evidence="1" id="KW-0677">Repeat</keyword>
<feature type="repeat" description="RCC1" evidence="2">
    <location>
        <begin position="141"/>
        <end position="194"/>
    </location>
</feature>
<dbReference type="PANTHER" id="PTHR22870">
    <property type="entry name" value="REGULATOR OF CHROMOSOME CONDENSATION"/>
    <property type="match status" value="1"/>
</dbReference>
<dbReference type="EMBL" id="RXIC02000020">
    <property type="protein sequence ID" value="KAB1222296.1"/>
    <property type="molecule type" value="Genomic_DNA"/>
</dbReference>
<dbReference type="InterPro" id="IPR051210">
    <property type="entry name" value="Ub_ligase/GEF_domain"/>
</dbReference>
<dbReference type="Gene3D" id="2.130.10.30">
    <property type="entry name" value="Regulator of chromosome condensation 1/beta-lactamase-inhibitor protein II"/>
    <property type="match status" value="1"/>
</dbReference>
<feature type="repeat" description="RCC1" evidence="2">
    <location>
        <begin position="37"/>
        <end position="88"/>
    </location>
</feature>
<evidence type="ECO:0000313" key="4">
    <source>
        <dbReference type="Proteomes" id="UP000516437"/>
    </source>
</evidence>
<keyword evidence="4" id="KW-1185">Reference proteome</keyword>
<gene>
    <name evidence="3" type="ORF">CJ030_MR2G016177</name>
</gene>
<organism evidence="3 4">
    <name type="scientific">Morella rubra</name>
    <name type="common">Chinese bayberry</name>
    <dbReference type="NCBI Taxonomy" id="262757"/>
    <lineage>
        <taxon>Eukaryota</taxon>
        <taxon>Viridiplantae</taxon>
        <taxon>Streptophyta</taxon>
        <taxon>Embryophyta</taxon>
        <taxon>Tracheophyta</taxon>
        <taxon>Spermatophyta</taxon>
        <taxon>Magnoliopsida</taxon>
        <taxon>eudicotyledons</taxon>
        <taxon>Gunneridae</taxon>
        <taxon>Pentapetalae</taxon>
        <taxon>rosids</taxon>
        <taxon>fabids</taxon>
        <taxon>Fagales</taxon>
        <taxon>Myricaceae</taxon>
        <taxon>Morella</taxon>
    </lineage>
</organism>
<evidence type="ECO:0000256" key="1">
    <source>
        <dbReference type="ARBA" id="ARBA00022737"/>
    </source>
</evidence>
<protein>
    <submittedName>
        <fullName evidence="3">Ultraviolet-B receptor UVR8</fullName>
    </submittedName>
</protein>
<sequence>MWNRSCGWRIFRRLDTKAGIGRGISGRWMSNEASGKRFAAVWGNGDYGRLGLGSLESQWRPAICSAFRDQSLRAISCGGAHTLFLTEPGRVFATGLNDFGQLGISDNMTYTIEPVEVSGIKKEIVQISAGYHHSCAITVDGELYMWGKNSNGQLGLGKRASKVVPLPTKVECLDGITIKMVALGSEHSVAVTVVSPNEVLTYGYANFLEFPCPSGDFKYIVSAIDMPTSNGGKEMKMAIKLSYAAVTTFHFHHPITINIIATDTTRMH</sequence>
<dbReference type="Pfam" id="PF00415">
    <property type="entry name" value="RCC1"/>
    <property type="match status" value="3"/>
</dbReference>
<feature type="repeat" description="RCC1" evidence="2">
    <location>
        <begin position="89"/>
        <end position="140"/>
    </location>
</feature>
<accession>A0A6A1WDD4</accession>
<dbReference type="PRINTS" id="PR00633">
    <property type="entry name" value="RCCNDNSATION"/>
</dbReference>
<dbReference type="PROSITE" id="PS50012">
    <property type="entry name" value="RCC1_3"/>
    <property type="match status" value="3"/>
</dbReference>
<comment type="caution">
    <text evidence="3">The sequence shown here is derived from an EMBL/GenBank/DDBJ whole genome shotgun (WGS) entry which is preliminary data.</text>
</comment>
<dbReference type="Proteomes" id="UP000516437">
    <property type="component" value="Chromosome 2"/>
</dbReference>
<dbReference type="PANTHER" id="PTHR22870:SF466">
    <property type="entry name" value="ANKYRIN REPEAT-CONTAINING PROTEIN"/>
    <property type="match status" value="1"/>
</dbReference>
<proteinExistence type="predicted"/>
<evidence type="ECO:0000256" key="2">
    <source>
        <dbReference type="PROSITE-ProRule" id="PRU00235"/>
    </source>
</evidence>
<dbReference type="InterPro" id="IPR009091">
    <property type="entry name" value="RCC1/BLIP-II"/>
</dbReference>
<dbReference type="AlphaFoldDB" id="A0A6A1WDD4"/>
<keyword evidence="3" id="KW-0675">Receptor</keyword>
<evidence type="ECO:0000313" key="3">
    <source>
        <dbReference type="EMBL" id="KAB1222296.1"/>
    </source>
</evidence>
<dbReference type="InterPro" id="IPR000408">
    <property type="entry name" value="Reg_chr_condens"/>
</dbReference>
<dbReference type="OrthoDB" id="8068875at2759"/>
<reference evidence="3 4" key="1">
    <citation type="journal article" date="2019" name="Plant Biotechnol. J.">
        <title>The red bayberry genome and genetic basis of sex determination.</title>
        <authorList>
            <person name="Jia H.M."/>
            <person name="Jia H.J."/>
            <person name="Cai Q.L."/>
            <person name="Wang Y."/>
            <person name="Zhao H.B."/>
            <person name="Yang W.F."/>
            <person name="Wang G.Y."/>
            <person name="Li Y.H."/>
            <person name="Zhan D.L."/>
            <person name="Shen Y.T."/>
            <person name="Niu Q.F."/>
            <person name="Chang L."/>
            <person name="Qiu J."/>
            <person name="Zhao L."/>
            <person name="Xie H.B."/>
            <person name="Fu W.Y."/>
            <person name="Jin J."/>
            <person name="Li X.W."/>
            <person name="Jiao Y."/>
            <person name="Zhou C.C."/>
            <person name="Tu T."/>
            <person name="Chai C.Y."/>
            <person name="Gao J.L."/>
            <person name="Fan L.J."/>
            <person name="van de Weg E."/>
            <person name="Wang J.Y."/>
            <person name="Gao Z.S."/>
        </authorList>
    </citation>
    <scope>NUCLEOTIDE SEQUENCE [LARGE SCALE GENOMIC DNA]</scope>
    <source>
        <tissue evidence="3">Leaves</tissue>
    </source>
</reference>
<dbReference type="SUPFAM" id="SSF50985">
    <property type="entry name" value="RCC1/BLIP-II"/>
    <property type="match status" value="1"/>
</dbReference>
<name>A0A6A1WDD4_9ROSI</name>